<reference evidence="10" key="2">
    <citation type="journal article" date="2023" name="IMA Fungus">
        <title>Comparative genomic study of the Penicillium genus elucidates a diverse pangenome and 15 lateral gene transfer events.</title>
        <authorList>
            <person name="Petersen C."/>
            <person name="Sorensen T."/>
            <person name="Nielsen M.R."/>
            <person name="Sondergaard T.E."/>
            <person name="Sorensen J.L."/>
            <person name="Fitzpatrick D.A."/>
            <person name="Frisvad J.C."/>
            <person name="Nielsen K.L."/>
        </authorList>
    </citation>
    <scope>NUCLEOTIDE SEQUENCE</scope>
    <source>
        <strain evidence="10">IBT 30761</strain>
    </source>
</reference>
<feature type="region of interest" description="Disordered" evidence="8">
    <location>
        <begin position="38"/>
        <end position="74"/>
    </location>
</feature>
<name>A0A9W9FE36_9EURO</name>
<evidence type="ECO:0000256" key="6">
    <source>
        <dbReference type="ARBA" id="ARBA00023242"/>
    </source>
</evidence>
<evidence type="ECO:0000313" key="10">
    <source>
        <dbReference type="EMBL" id="KAJ5098389.1"/>
    </source>
</evidence>
<dbReference type="EMBL" id="JAPQKI010000005">
    <property type="protein sequence ID" value="KAJ5098389.1"/>
    <property type="molecule type" value="Genomic_DNA"/>
</dbReference>
<gene>
    <name evidence="10" type="ORF">N7532_005390</name>
</gene>
<dbReference type="GeneID" id="81356863"/>
<dbReference type="InterPro" id="IPR013087">
    <property type="entry name" value="Znf_C2H2_type"/>
</dbReference>
<dbReference type="GO" id="GO:0005634">
    <property type="term" value="C:nucleus"/>
    <property type="evidence" value="ECO:0007669"/>
    <property type="project" value="UniProtKB-SubCell"/>
</dbReference>
<dbReference type="GO" id="GO:0008270">
    <property type="term" value="F:zinc ion binding"/>
    <property type="evidence" value="ECO:0007669"/>
    <property type="project" value="UniProtKB-KW"/>
</dbReference>
<feature type="region of interest" description="Disordered" evidence="8">
    <location>
        <begin position="281"/>
        <end position="322"/>
    </location>
</feature>
<keyword evidence="4 7" id="KW-0863">Zinc-finger</keyword>
<dbReference type="PROSITE" id="PS50157">
    <property type="entry name" value="ZINC_FINGER_C2H2_2"/>
    <property type="match status" value="2"/>
</dbReference>
<keyword evidence="11" id="KW-1185">Reference proteome</keyword>
<evidence type="ECO:0000313" key="11">
    <source>
        <dbReference type="Proteomes" id="UP001149074"/>
    </source>
</evidence>
<dbReference type="AlphaFoldDB" id="A0A9W9FE36"/>
<dbReference type="InterPro" id="IPR036236">
    <property type="entry name" value="Znf_C2H2_sf"/>
</dbReference>
<sequence length="322" mass="35224">MSMTCSTPQFNIPFISSVSPYMDSHYITSAPAPPIDLPGPAKFSRVSPQLELPPSPSSSTGSHRVSKAKKGKRVHGCEFPGCNKIFTRAEHRRRHELSHKDKKLYACTYEGCTKAFHRSDYLSQHVARHESEASSLRTPPLRSSSVSSPTHSHPNSVRSPVTPAFQTVLPRTEPASTSSMVACCHCYNCQSRTGPCVNVQPIYFYPSTPQPPLSSAPLLPSQFATSQGPVAFETSMDQYLRSVLRPEAFLPTPQPLSSSPKQEQPGSAHWASIIDPQLPPLNAMGFQNSTPYSPWTTGADSVPAPVHSTREMTDYTSPSRNS</sequence>
<dbReference type="GO" id="GO:0000978">
    <property type="term" value="F:RNA polymerase II cis-regulatory region sequence-specific DNA binding"/>
    <property type="evidence" value="ECO:0007669"/>
    <property type="project" value="InterPro"/>
</dbReference>
<feature type="compositionally biased region" description="Low complexity" evidence="8">
    <location>
        <begin position="134"/>
        <end position="157"/>
    </location>
</feature>
<keyword evidence="6" id="KW-0539">Nucleus</keyword>
<feature type="domain" description="C2H2-type" evidence="9">
    <location>
        <begin position="75"/>
        <end position="104"/>
    </location>
</feature>
<dbReference type="PROSITE" id="PS00028">
    <property type="entry name" value="ZINC_FINGER_C2H2_1"/>
    <property type="match status" value="2"/>
</dbReference>
<evidence type="ECO:0000256" key="2">
    <source>
        <dbReference type="ARBA" id="ARBA00022723"/>
    </source>
</evidence>
<evidence type="ECO:0000256" key="4">
    <source>
        <dbReference type="ARBA" id="ARBA00022771"/>
    </source>
</evidence>
<dbReference type="PANTHER" id="PTHR40626">
    <property type="entry name" value="MIP31509P"/>
    <property type="match status" value="1"/>
</dbReference>
<evidence type="ECO:0000256" key="5">
    <source>
        <dbReference type="ARBA" id="ARBA00022833"/>
    </source>
</evidence>
<comment type="caution">
    <text evidence="10">The sequence shown here is derived from an EMBL/GenBank/DDBJ whole genome shotgun (WGS) entry which is preliminary data.</text>
</comment>
<dbReference type="SUPFAM" id="SSF57667">
    <property type="entry name" value="beta-beta-alpha zinc fingers"/>
    <property type="match status" value="1"/>
</dbReference>
<feature type="compositionally biased region" description="Basic residues" evidence="8">
    <location>
        <begin position="64"/>
        <end position="74"/>
    </location>
</feature>
<keyword evidence="5" id="KW-0862">Zinc</keyword>
<dbReference type="PANTHER" id="PTHR40626:SF30">
    <property type="entry name" value="FINGER DOMAIN PROTEIN, PUTATIVE (AFU_ORTHOLOGUE AFUA_4G13600)-RELATED"/>
    <property type="match status" value="1"/>
</dbReference>
<dbReference type="RefSeq" id="XP_056474043.1">
    <property type="nucleotide sequence ID" value="XM_056617884.1"/>
</dbReference>
<accession>A0A9W9FE36</accession>
<evidence type="ECO:0000256" key="1">
    <source>
        <dbReference type="ARBA" id="ARBA00004123"/>
    </source>
</evidence>
<keyword evidence="3" id="KW-0677">Repeat</keyword>
<dbReference type="Gene3D" id="3.30.160.60">
    <property type="entry name" value="Classic Zinc Finger"/>
    <property type="match status" value="2"/>
</dbReference>
<dbReference type="GO" id="GO:0000785">
    <property type="term" value="C:chromatin"/>
    <property type="evidence" value="ECO:0007669"/>
    <property type="project" value="TreeGrafter"/>
</dbReference>
<protein>
    <submittedName>
        <fullName evidence="10">Zinc finger C2H2</fullName>
    </submittedName>
</protein>
<comment type="subcellular location">
    <subcellularLocation>
        <location evidence="1">Nucleus</location>
    </subcellularLocation>
</comment>
<evidence type="ECO:0000256" key="3">
    <source>
        <dbReference type="ARBA" id="ARBA00022737"/>
    </source>
</evidence>
<feature type="region of interest" description="Disordered" evidence="8">
    <location>
        <begin position="130"/>
        <end position="163"/>
    </location>
</feature>
<proteinExistence type="predicted"/>
<organism evidence="10 11">
    <name type="scientific">Penicillium argentinense</name>
    <dbReference type="NCBI Taxonomy" id="1131581"/>
    <lineage>
        <taxon>Eukaryota</taxon>
        <taxon>Fungi</taxon>
        <taxon>Dikarya</taxon>
        <taxon>Ascomycota</taxon>
        <taxon>Pezizomycotina</taxon>
        <taxon>Eurotiomycetes</taxon>
        <taxon>Eurotiomycetidae</taxon>
        <taxon>Eurotiales</taxon>
        <taxon>Aspergillaceae</taxon>
        <taxon>Penicillium</taxon>
    </lineage>
</organism>
<dbReference type="GO" id="GO:0000981">
    <property type="term" value="F:DNA-binding transcription factor activity, RNA polymerase II-specific"/>
    <property type="evidence" value="ECO:0007669"/>
    <property type="project" value="InterPro"/>
</dbReference>
<feature type="domain" description="C2H2-type" evidence="9">
    <location>
        <begin position="105"/>
        <end position="134"/>
    </location>
</feature>
<dbReference type="Proteomes" id="UP001149074">
    <property type="component" value="Unassembled WGS sequence"/>
</dbReference>
<dbReference type="OrthoDB" id="6077919at2759"/>
<keyword evidence="2" id="KW-0479">Metal-binding</keyword>
<feature type="compositionally biased region" description="Polar residues" evidence="8">
    <location>
        <begin position="285"/>
        <end position="299"/>
    </location>
</feature>
<dbReference type="InterPro" id="IPR051059">
    <property type="entry name" value="VerF-like"/>
</dbReference>
<evidence type="ECO:0000256" key="7">
    <source>
        <dbReference type="PROSITE-ProRule" id="PRU00042"/>
    </source>
</evidence>
<evidence type="ECO:0000256" key="8">
    <source>
        <dbReference type="SAM" id="MobiDB-lite"/>
    </source>
</evidence>
<evidence type="ECO:0000259" key="9">
    <source>
        <dbReference type="PROSITE" id="PS50157"/>
    </source>
</evidence>
<reference evidence="10" key="1">
    <citation type="submission" date="2022-11" db="EMBL/GenBank/DDBJ databases">
        <authorList>
            <person name="Petersen C."/>
        </authorList>
    </citation>
    <scope>NUCLEOTIDE SEQUENCE</scope>
    <source>
        <strain evidence="10">IBT 30761</strain>
    </source>
</reference>
<dbReference type="SMART" id="SM00355">
    <property type="entry name" value="ZnF_C2H2"/>
    <property type="match status" value="2"/>
</dbReference>